<feature type="region of interest" description="Disordered" evidence="1">
    <location>
        <begin position="352"/>
        <end position="477"/>
    </location>
</feature>
<feature type="non-terminal residue" evidence="2">
    <location>
        <position position="622"/>
    </location>
</feature>
<dbReference type="PANTHER" id="PTHR31115:SF2">
    <property type="entry name" value="OS05G0107300 PROTEIN"/>
    <property type="match status" value="1"/>
</dbReference>
<proteinExistence type="predicted"/>
<organism evidence="2 3">
    <name type="scientific">Genlisea aurea</name>
    <dbReference type="NCBI Taxonomy" id="192259"/>
    <lineage>
        <taxon>Eukaryota</taxon>
        <taxon>Viridiplantae</taxon>
        <taxon>Streptophyta</taxon>
        <taxon>Embryophyta</taxon>
        <taxon>Tracheophyta</taxon>
        <taxon>Spermatophyta</taxon>
        <taxon>Magnoliopsida</taxon>
        <taxon>eudicotyledons</taxon>
        <taxon>Gunneridae</taxon>
        <taxon>Pentapetalae</taxon>
        <taxon>asterids</taxon>
        <taxon>lamiids</taxon>
        <taxon>Lamiales</taxon>
        <taxon>Lentibulariaceae</taxon>
        <taxon>Genlisea</taxon>
    </lineage>
</organism>
<name>S8C8E7_9LAMI</name>
<dbReference type="Proteomes" id="UP000015453">
    <property type="component" value="Unassembled WGS sequence"/>
</dbReference>
<evidence type="ECO:0000313" key="2">
    <source>
        <dbReference type="EMBL" id="EPS63070.1"/>
    </source>
</evidence>
<evidence type="ECO:0000313" key="3">
    <source>
        <dbReference type="Proteomes" id="UP000015453"/>
    </source>
</evidence>
<feature type="region of interest" description="Disordered" evidence="1">
    <location>
        <begin position="186"/>
        <end position="242"/>
    </location>
</feature>
<accession>S8C8E7</accession>
<dbReference type="EMBL" id="AUSU01005717">
    <property type="protein sequence ID" value="EPS63070.1"/>
    <property type="molecule type" value="Genomic_DNA"/>
</dbReference>
<feature type="compositionally biased region" description="Polar residues" evidence="1">
    <location>
        <begin position="467"/>
        <end position="477"/>
    </location>
</feature>
<evidence type="ECO:0000256" key="1">
    <source>
        <dbReference type="SAM" id="MobiDB-lite"/>
    </source>
</evidence>
<feature type="region of interest" description="Disordered" evidence="1">
    <location>
        <begin position="97"/>
        <end position="119"/>
    </location>
</feature>
<feature type="compositionally biased region" description="Polar residues" evidence="1">
    <location>
        <begin position="408"/>
        <end position="426"/>
    </location>
</feature>
<feature type="compositionally biased region" description="Basic and acidic residues" evidence="1">
    <location>
        <begin position="451"/>
        <end position="466"/>
    </location>
</feature>
<dbReference type="PANTHER" id="PTHR31115">
    <property type="entry name" value="OS05G0107300 PROTEIN"/>
    <property type="match status" value="1"/>
</dbReference>
<feature type="non-terminal residue" evidence="2">
    <location>
        <position position="1"/>
    </location>
</feature>
<feature type="compositionally biased region" description="Low complexity" evidence="1">
    <location>
        <begin position="210"/>
        <end position="223"/>
    </location>
</feature>
<reference evidence="2 3" key="1">
    <citation type="journal article" date="2013" name="BMC Genomics">
        <title>The miniature genome of a carnivorous plant Genlisea aurea contains a low number of genes and short non-coding sequences.</title>
        <authorList>
            <person name="Leushkin E.V."/>
            <person name="Sutormin R.A."/>
            <person name="Nabieva E.R."/>
            <person name="Penin A.A."/>
            <person name="Kondrashov A.S."/>
            <person name="Logacheva M.D."/>
        </authorList>
    </citation>
    <scope>NUCLEOTIDE SEQUENCE [LARGE SCALE GENOMIC DNA]</scope>
</reference>
<protein>
    <submittedName>
        <fullName evidence="2">Uncharacterized protein</fullName>
    </submittedName>
</protein>
<dbReference type="OrthoDB" id="1915143at2759"/>
<keyword evidence="3" id="KW-1185">Reference proteome</keyword>
<feature type="compositionally biased region" description="Polar residues" evidence="1">
    <location>
        <begin position="97"/>
        <end position="111"/>
    </location>
</feature>
<comment type="caution">
    <text evidence="2">The sequence shown here is derived from an EMBL/GenBank/DDBJ whole genome shotgun (WGS) entry which is preliminary data.</text>
</comment>
<gene>
    <name evidence="2" type="ORF">M569_11718</name>
</gene>
<feature type="region of interest" description="Disordered" evidence="1">
    <location>
        <begin position="489"/>
        <end position="574"/>
    </location>
</feature>
<dbReference type="AlphaFoldDB" id="S8C8E7"/>
<sequence length="622" mass="67823">KYVRSGDLKRILGFSFGNNSEDSSFGSTHLKNSPLVVEELKRYRASVADSCISASGRAKKWDEHISKLNKYLEALPSKKQPHRGDILTSDRSYSSTLRIGSQMHRSPSDSSQKFDDRTKNVGLSKRLRTSMTDTRTECRNSGVPRQSMLVTKDREMLKDNNADSDVGEEKLRRFPAGEGWDKKMKRKRSVGAAISRSVENDGELKRTVHSKLSNESSLQSSNSPHVFRSGASGGGANKLDPLPSPVVSAARVTFKNDHERSVLARDLSGAQMKDRPLGKVNVKLNNRDDNHAVCPTSIIKGKASRGPRSGSMAAANLSANVPRLTGTLESWEQPQATNKVSPVVGVSNRKRHVVPSSPPFTQWGGQRPQKISRTRRTNLVPVSNHDELPMQSEGCSPSDFGPRISIGVGNNASPFSKSGDTANQTFKLKPENVSSPARRSESEESGAGESRALDKCSGGRDLEERASNSVNSIGPTSVSIRQNTIMVKEEVGDGVKRQGRSGRLSPFSRTSISPTREKSDNVLSNKPLRNSKFGADKAGSRSGRPLKKLSDRKGFSRLGHMANGVSPDYSGESEDDREELLSAAHLAYNSSLVACSNSPCWMAFENLFAPLGPDDKIFLSEQ</sequence>